<organism evidence="1 2">
    <name type="scientific">Cinnamomum micranthum f. kanehirae</name>
    <dbReference type="NCBI Taxonomy" id="337451"/>
    <lineage>
        <taxon>Eukaryota</taxon>
        <taxon>Viridiplantae</taxon>
        <taxon>Streptophyta</taxon>
        <taxon>Embryophyta</taxon>
        <taxon>Tracheophyta</taxon>
        <taxon>Spermatophyta</taxon>
        <taxon>Magnoliopsida</taxon>
        <taxon>Magnoliidae</taxon>
        <taxon>Laurales</taxon>
        <taxon>Lauraceae</taxon>
        <taxon>Cinnamomum</taxon>
    </lineage>
</organism>
<evidence type="ECO:0000313" key="1">
    <source>
        <dbReference type="EMBL" id="RWR83571.1"/>
    </source>
</evidence>
<evidence type="ECO:0000313" key="2">
    <source>
        <dbReference type="Proteomes" id="UP000283530"/>
    </source>
</evidence>
<name>A0A443NYK9_9MAGN</name>
<dbReference type="AlphaFoldDB" id="A0A443NYK9"/>
<gene>
    <name evidence="1" type="ORF">CKAN_01232900</name>
</gene>
<reference evidence="1 2" key="1">
    <citation type="journal article" date="2019" name="Nat. Plants">
        <title>Stout camphor tree genome fills gaps in understanding of flowering plant genome evolution.</title>
        <authorList>
            <person name="Chaw S.M."/>
            <person name="Liu Y.C."/>
            <person name="Wu Y.W."/>
            <person name="Wang H.Y."/>
            <person name="Lin C.I."/>
            <person name="Wu C.S."/>
            <person name="Ke H.M."/>
            <person name="Chang L.Y."/>
            <person name="Hsu C.Y."/>
            <person name="Yang H.T."/>
            <person name="Sudianto E."/>
            <person name="Hsu M.H."/>
            <person name="Wu K.P."/>
            <person name="Wang L.N."/>
            <person name="Leebens-Mack J.H."/>
            <person name="Tsai I.J."/>
        </authorList>
    </citation>
    <scope>NUCLEOTIDE SEQUENCE [LARGE SCALE GENOMIC DNA]</scope>
    <source>
        <strain evidence="2">cv. Chaw 1501</strain>
        <tissue evidence="1">Young leaves</tissue>
    </source>
</reference>
<comment type="caution">
    <text evidence="1">The sequence shown here is derived from an EMBL/GenBank/DDBJ whole genome shotgun (WGS) entry which is preliminary data.</text>
</comment>
<sequence>MFLSKTDELLHPSVLHSSKPQSSASPFWLLGFLLRVHRFSSDACVAVTIVPRSASVLSSFFFFSLF</sequence>
<protein>
    <submittedName>
        <fullName evidence="1">Uncharacterized protein</fullName>
    </submittedName>
</protein>
<proteinExistence type="predicted"/>
<dbReference type="Proteomes" id="UP000283530">
    <property type="component" value="Unassembled WGS sequence"/>
</dbReference>
<accession>A0A443NYK9</accession>
<keyword evidence="2" id="KW-1185">Reference proteome</keyword>
<dbReference type="EMBL" id="QPKB01000004">
    <property type="protein sequence ID" value="RWR83571.1"/>
    <property type="molecule type" value="Genomic_DNA"/>
</dbReference>